<dbReference type="RefSeq" id="WP_012187474.1">
    <property type="nucleotide sequence ID" value="NC_009959.1"/>
</dbReference>
<dbReference type="KEGG" id="dsh:Dshi_4197"/>
<dbReference type="EMBL" id="CP000835">
    <property type="protein sequence ID" value="ABV95907.1"/>
    <property type="molecule type" value="Genomic_DNA"/>
</dbReference>
<dbReference type="eggNOG" id="COG3181">
    <property type="taxonomic scope" value="Bacteria"/>
</dbReference>
<dbReference type="Proteomes" id="UP000006833">
    <property type="component" value="Plasmid pDSHI05"/>
</dbReference>
<dbReference type="AlphaFoldDB" id="A8LUJ0"/>
<dbReference type="Pfam" id="PF03401">
    <property type="entry name" value="TctC"/>
    <property type="match status" value="1"/>
</dbReference>
<evidence type="ECO:0008006" key="5">
    <source>
        <dbReference type="Google" id="ProtNLM"/>
    </source>
</evidence>
<geneLocation type="plasmid" evidence="3 4">
    <name>pDSHI05</name>
</geneLocation>
<proteinExistence type="inferred from homology"/>
<evidence type="ECO:0000256" key="2">
    <source>
        <dbReference type="SAM" id="SignalP"/>
    </source>
</evidence>
<dbReference type="PANTHER" id="PTHR42928:SF5">
    <property type="entry name" value="BLR1237 PROTEIN"/>
    <property type="match status" value="1"/>
</dbReference>
<dbReference type="CDD" id="cd07012">
    <property type="entry name" value="PBP2_Bug_TTT"/>
    <property type="match status" value="1"/>
</dbReference>
<dbReference type="PANTHER" id="PTHR42928">
    <property type="entry name" value="TRICARBOXYLATE-BINDING PROTEIN"/>
    <property type="match status" value="1"/>
</dbReference>
<sequence length="316" mass="33230">MSLVTRALAGAGLVLASLALPASAQDYPTKPVEFIVPWSPGGGSDTLMRIVANNVTPFLGAEMPIINMPGVGGTVGLTEASRRDADGYTISQVHEGLLTATATGLTELKWNDFDPIALLTASPQYLVAAADQPFDTMEGLVEYAQANPGTLTIGVTLGGVPHLHAAMIAEAFDLDWRYVGYEGTGERIRAVVGGNLDLAIGDISSSLQFAENGDLVFLATGSTERMPQTPDVPTFMELGKDLDLSVTRGIVMPAGAPEEAQATLEKALMELSQDAAFVEQINNAGADVAFRGREDYAAYLTTLGETVDRLSEVIAP</sequence>
<keyword evidence="3" id="KW-0614">Plasmid</keyword>
<evidence type="ECO:0000313" key="3">
    <source>
        <dbReference type="EMBL" id="ABV95907.1"/>
    </source>
</evidence>
<feature type="signal peptide" evidence="2">
    <location>
        <begin position="1"/>
        <end position="24"/>
    </location>
</feature>
<feature type="chain" id="PRO_5002726285" description="Tripartite tricarboxylate transporter substrate binding protein" evidence="2">
    <location>
        <begin position="25"/>
        <end position="316"/>
    </location>
</feature>
<keyword evidence="2" id="KW-0732">Signal</keyword>
<dbReference type="Gene3D" id="3.40.190.150">
    <property type="entry name" value="Bordetella uptake gene, domain 1"/>
    <property type="match status" value="1"/>
</dbReference>
<reference evidence="4" key="1">
    <citation type="journal article" date="2010" name="ISME J.">
        <title>The complete genome sequence of the algal symbiont Dinoroseobacter shibae: a hitchhiker's guide to life in the sea.</title>
        <authorList>
            <person name="Wagner-Dobler I."/>
            <person name="Ballhausen B."/>
            <person name="Berger M."/>
            <person name="Brinkhoff T."/>
            <person name="Buchholz I."/>
            <person name="Bunk B."/>
            <person name="Cypionka H."/>
            <person name="Daniel R."/>
            <person name="Drepper T."/>
            <person name="Gerdts G."/>
            <person name="Hahnke S."/>
            <person name="Han C."/>
            <person name="Jahn D."/>
            <person name="Kalhoefer D."/>
            <person name="Kiss H."/>
            <person name="Klenk H.P."/>
            <person name="Kyrpides N."/>
            <person name="Liebl W."/>
            <person name="Liesegang H."/>
            <person name="Meincke L."/>
            <person name="Pati A."/>
            <person name="Petersen J."/>
            <person name="Piekarski T."/>
            <person name="Pommerenke C."/>
            <person name="Pradella S."/>
            <person name="Pukall R."/>
            <person name="Rabus R."/>
            <person name="Stackebrandt E."/>
            <person name="Thole S."/>
            <person name="Thompson L."/>
            <person name="Tielen P."/>
            <person name="Tomasch J."/>
            <person name="von Jan M."/>
            <person name="Wanphrut N."/>
            <person name="Wichels A."/>
            <person name="Zech H."/>
            <person name="Simon M."/>
        </authorList>
    </citation>
    <scope>NUCLEOTIDE SEQUENCE [LARGE SCALE GENOMIC DNA]</scope>
    <source>
        <strain evidence="4">DSM 16493 / NCIMB 14021 / DFL 12</strain>
        <plasmid evidence="4">Plasmid pDSHI05</plasmid>
    </source>
</reference>
<evidence type="ECO:0000313" key="4">
    <source>
        <dbReference type="Proteomes" id="UP000006833"/>
    </source>
</evidence>
<dbReference type="OrthoDB" id="7248487at2"/>
<comment type="similarity">
    <text evidence="1">Belongs to the UPF0065 (bug) family.</text>
</comment>
<organism evidence="3 4">
    <name type="scientific">Dinoroseobacter shibae (strain DSM 16493 / NCIMB 14021 / DFL 12)</name>
    <dbReference type="NCBI Taxonomy" id="398580"/>
    <lineage>
        <taxon>Bacteria</taxon>
        <taxon>Pseudomonadati</taxon>
        <taxon>Pseudomonadota</taxon>
        <taxon>Alphaproteobacteria</taxon>
        <taxon>Rhodobacterales</taxon>
        <taxon>Roseobacteraceae</taxon>
        <taxon>Dinoroseobacter</taxon>
    </lineage>
</organism>
<dbReference type="InterPro" id="IPR042100">
    <property type="entry name" value="Bug_dom1"/>
</dbReference>
<dbReference type="SUPFAM" id="SSF53850">
    <property type="entry name" value="Periplasmic binding protein-like II"/>
    <property type="match status" value="1"/>
</dbReference>
<evidence type="ECO:0000256" key="1">
    <source>
        <dbReference type="ARBA" id="ARBA00006987"/>
    </source>
</evidence>
<gene>
    <name evidence="3" type="ordered locus">Dshi_4197</name>
</gene>
<name>A8LUJ0_DINSH</name>
<protein>
    <recommendedName>
        <fullName evidence="5">Tripartite tricarboxylate transporter substrate binding protein</fullName>
    </recommendedName>
</protein>
<dbReference type="InterPro" id="IPR005064">
    <property type="entry name" value="BUG"/>
</dbReference>
<accession>A8LUJ0</accession>
<dbReference type="PIRSF" id="PIRSF017082">
    <property type="entry name" value="YflP"/>
    <property type="match status" value="1"/>
</dbReference>
<keyword evidence="4" id="KW-1185">Reference proteome</keyword>
<dbReference type="Gene3D" id="3.40.190.10">
    <property type="entry name" value="Periplasmic binding protein-like II"/>
    <property type="match status" value="1"/>
</dbReference>
<dbReference type="HOGENOM" id="CLU_045683_1_1_5"/>